<dbReference type="Pfam" id="PF20416">
    <property type="entry name" value="UTP20"/>
    <property type="match status" value="1"/>
</dbReference>
<dbReference type="InterPro" id="IPR016024">
    <property type="entry name" value="ARM-type_fold"/>
</dbReference>
<dbReference type="SUPFAM" id="SSF48371">
    <property type="entry name" value="ARM repeat"/>
    <property type="match status" value="2"/>
</dbReference>
<feature type="domain" description="U3 small nucleolar RNA-associated protein 20 N-terminal" evidence="1">
    <location>
        <begin position="867"/>
        <end position="1483"/>
    </location>
</feature>
<evidence type="ECO:0000313" key="5">
    <source>
        <dbReference type="EnsemblMetazoa" id="KAF7492291.1"/>
    </source>
</evidence>
<organism evidence="4">
    <name type="scientific">Sarcoptes scabiei</name>
    <name type="common">Itch mite</name>
    <name type="synonym">Acarus scabiei</name>
    <dbReference type="NCBI Taxonomy" id="52283"/>
    <lineage>
        <taxon>Eukaryota</taxon>
        <taxon>Metazoa</taxon>
        <taxon>Ecdysozoa</taxon>
        <taxon>Arthropoda</taxon>
        <taxon>Chelicerata</taxon>
        <taxon>Arachnida</taxon>
        <taxon>Acari</taxon>
        <taxon>Acariformes</taxon>
        <taxon>Sarcoptiformes</taxon>
        <taxon>Astigmata</taxon>
        <taxon>Psoroptidia</taxon>
        <taxon>Sarcoptoidea</taxon>
        <taxon>Sarcoptidae</taxon>
        <taxon>Sarcoptinae</taxon>
        <taxon>Sarcoptes</taxon>
    </lineage>
</organism>
<reference evidence="5" key="3">
    <citation type="submission" date="2022-06" db="UniProtKB">
        <authorList>
            <consortium name="EnsemblMetazoa"/>
        </authorList>
    </citation>
    <scope>IDENTIFICATION</scope>
</reference>
<dbReference type="Pfam" id="PF23099">
    <property type="entry name" value="UTP20_C"/>
    <property type="match status" value="1"/>
</dbReference>
<dbReference type="Pfam" id="PF07539">
    <property type="entry name" value="UTP20_N"/>
    <property type="match status" value="1"/>
</dbReference>
<evidence type="ECO:0000313" key="6">
    <source>
        <dbReference type="Proteomes" id="UP000070412"/>
    </source>
</evidence>
<feature type="domain" description="U3 small nucleolar RNA-associated protein 20 C-terminal" evidence="3">
    <location>
        <begin position="2471"/>
        <end position="2780"/>
    </location>
</feature>
<reference evidence="4" key="2">
    <citation type="submission" date="2020-01" db="EMBL/GenBank/DDBJ databases">
        <authorList>
            <person name="Korhonen P.K.K."/>
            <person name="Guangxu M.G."/>
            <person name="Wang T.W."/>
            <person name="Stroehlein A.J.S."/>
            <person name="Young N.D."/>
            <person name="Ang C.-S.A."/>
            <person name="Fernando D.W.F."/>
            <person name="Lu H.L."/>
            <person name="Taylor S.T."/>
            <person name="Ehtesham M.E.M."/>
            <person name="Najaraj S.H.N."/>
            <person name="Harsha G.H.G."/>
            <person name="Madugundu A.M."/>
            <person name="Renuse S.R."/>
            <person name="Holt D.H."/>
            <person name="Pandey A.P."/>
            <person name="Papenfuss A.P."/>
            <person name="Gasser R.B.G."/>
            <person name="Fischer K.F."/>
        </authorList>
    </citation>
    <scope>NUCLEOTIDE SEQUENCE</scope>
    <source>
        <strain evidence="4">SSS_KF_BRIS2020</strain>
    </source>
</reference>
<dbReference type="InterPro" id="IPR046523">
    <property type="entry name" value="UTP20_dom"/>
</dbReference>
<dbReference type="GO" id="GO:0030686">
    <property type="term" value="C:90S preribosome"/>
    <property type="evidence" value="ECO:0007669"/>
    <property type="project" value="TreeGrafter"/>
</dbReference>
<keyword evidence="6" id="KW-1185">Reference proteome</keyword>
<evidence type="ECO:0000259" key="2">
    <source>
        <dbReference type="Pfam" id="PF20416"/>
    </source>
</evidence>
<sequence>MVALTFRSIKHKSHSRKDQNLFKFESFNTRLNNLNVSSLNNLKRRLSDFEPDEGTTYFASALEKWTYLDCTLDYRQLRKKIGPSLEIQMLTQIIHRKHFLANILIEELTNIANKAIDTVLELIIALIKDLQSELYEYFGKIFEKLVDLSMKVTDIKTLENIFFCQTILFKYMWKNIVDEIELHFPRFQLAFTSSKSYVVNFTSETFAFLIRKSKSPEKIFKLLSETVRNDSKMINATGLIIYETIKGVQGGLIDKANQFLKYLLEICVENIDNGHWFESIGRFLESCLDSLAVKHFGVIINFFLDEYPNDGLIVITKIRFLHQIAMHKNCYFIEDIEKFFKQSTRLYFETKSIEQDEKSRLDLLEIFESILNFKNDSLENDWVNDFCSKFYVYDPSKNSLKDLFKMTSNVLCSRLFRTIISKHLNNVFISVLSSNSNFDDYLAIEFLSLVINKQHPRPDCGAELLNLHRYPIEHNQAVIEKLFSIIHQTDEPHLIYHCLVILSSFIDKNVEIFVQNHIFKPLLTNLHENLNSCEEKIDAIIFKEFVIFCILQHQSSNSLFNQLDIDDFVNVLSANPSSLEILQAFDIFASFKKSITTNFIDTLKDRLGKFYPILEQNLSYPNRMNRIVSLHSINLMQFSKPSINDCDSTIFNICYQAETIPIGLENYRERLRWIWKLDCKYVQNYIPQSINGVVFNNAPIYFLLGNLYENLNVLWKPITEVLATYDTHLDDTFSFGDILLKHFRYNQLRILGENQNPTKVTLRKYLEIESDTSDQNEKNKPDFSNHRIWLLKSFQLFPKIIERKNREFIDLFFEFLNREFNSNHINLSNKRENICVDTNESNCCDDADAGRKTIHLEPISNEKVIWKTFFSFLEVLEKFKNPKALHKEKELFAMYLNLLSSPNSIAQHHSFNCLLTYQYPFLVRYRDNFHRLIDNKSFKSEIHSFRKFDNENDNVIAVEDQPEVTPFFLRILIGKMMASAGTKTHGKHKVDYFRSLIFKLLANFDQSEQLMLMELIYQTLQPLFQYDYYDLLDKIVEFVDPKSFIHFKHFQSFITTLEFLMKNFGNNHQEVMRLIYKILIIVASICSILLQKSSRFQLKTFIIDKLKTIRTHCFKVACYFFQNFPSYPLTTSEIDVFFETLIKPLMPSLHLESLNFPSPLMRLFKIWTENNNYFRLLRKSFDYDGIEQKRCAIDSIIKIYSDQRASKVTISFINVMIENLLESDDSRSVEDLSVAEKSGEIDAVDVPGSSLLMPYLSKIIQRIQYNYTAKSMNCKSNYTLQEINILARLSVHVKDVNDSQSIIKLLMRSLSNQKKKFDEDKEIFIFKILCRLSKNLQPSNFFELLDLINNLFITIDRPVPRRELCKILMSLSLLNCEFKPMANFIIDLNAYNPRFPEEPDYDLRIETFKKIFAHIDQYQNTTDFTQLQLQFFKLLCLNCAFFIRNHDDLGLKEFSSNTIVNVCRLFQDGTEKIFNEFVVELIFCRIISKGLGDSRESACNEFITILAKLIRMFPSKNKLIDQLSILCNDEDEEIDFWNNIKHIQLHRRARALNRLLQNQFLFDSLSTGRVFSKFLIPIVERFVLKSKEYSHLGLLKASIEAFAKFIQYCCWSKFDLTLTYYIKQLFEEKIDAKIAIQIISSLLENFTFLHSDDVRMVESTLDENDLQKLALVYNLDSAMNHRKSSQSIQKLNRKARAKSIQKSKETTNLEPSEEQMQIDEKSIQPAKIFDKDLMEKRKIYESFCGKLLPLLHRCLHHKLEQDDYHDLNKINLEDDEDKSILTIQLCLPVVKLLQSIHIDRRVFDCNLNSIVLRLCQFLQSKSFKIRQSARKILVKIIEIIGPKYFRPIFFELKVLLSRGFQRHVSIFTVNSLLQKLIPQLSGGDLDDCYKDLIELCQAELFGQLSEEKEISKIVTKTVEAKSTRSYEIYQTMAQFASENSLPIIIESIKTSLHEAHDYQTLKKIEKILNSISIGLISNECLSIDFQLKFLNSIIASVVNEMSLKDSNRSEEEQNNFIKKQRLNSLIIPEKSLHRVNQISKINKSSHHHILTNFALNCYLQMLKGKKFLSYGSSSSSSFQYDCDLLRNSVRYFQHFLQSNDLTVVSTSLECILLFKSKFSTLIAMNDDCWESILMQIFRLIQKHSGMNDGNNRLIHLCFKATAFFVLEKRDCNLTKEQIEVLLQNAENHVEEFMQPSMSNECGGGGVGPTVPNMAIYGLLKAIIIRKLKFKELHILMEKLFILILTTEIDGLRSQATELYIKYLLEYPIEPNRFKGKLLDLVKRAGYDHIVGRKAVLLILKSVIANLSTDLLLSLKEKLFGELSTCLACETIDECLKLLNEIIAKLLMKFTQQDRDDLFTRFVLHWMSSSNRFELLGCRSMNIFIECERKNFESKIPKCLELIASKFDVERFQILLERNLDNVREDYDGRVINENLTKTNQKQWKHNLLCCYLNFVRKFLIIFDQERIISLIKHQNSKENFSRILRSITIIVGYQSNSICDLCLEIFEKYFLLFDPSEFVSNRHQNNPFIESNRNETKSTECMFLFDDTRNELCDLVLKFCLVLRDLHHSSINSDRLIKILIYIAQIFIRFDSDDSEMSQNNENGMDTINKSKSVRPSKNYLLWLIKKLLKEINFEIKLKPDRVEKRIFFIKWIAAVSLKLGHDRIQAYLPYFLPILCREDISASISSNSSMINHRSSISKMASSDHDDLKNLAKQVLQMIRSMMDSDKFIDFYNQIRNEIFHRRLARRKQRAQQMILNTAAGIRRKNRKRLKKMTVSSKQRASRSFQITSINKI</sequence>
<dbReference type="Proteomes" id="UP000070412">
    <property type="component" value="Unassembled WGS sequence"/>
</dbReference>
<name>A0A834RB79_SARSC</name>
<evidence type="ECO:0000259" key="3">
    <source>
        <dbReference type="Pfam" id="PF23099"/>
    </source>
</evidence>
<dbReference type="EMBL" id="WVUK01000056">
    <property type="protein sequence ID" value="KAF7492291.1"/>
    <property type="molecule type" value="Genomic_DNA"/>
</dbReference>
<dbReference type="PANTHER" id="PTHR17695">
    <property type="entry name" value="SMALL SUBUNIT PROCESSOME COMPONENT 20 HOMOLOG"/>
    <property type="match status" value="1"/>
</dbReference>
<reference evidence="6" key="1">
    <citation type="journal article" date="2020" name="PLoS Negl. Trop. Dis.">
        <title>High-quality nuclear genome for Sarcoptes scabiei-A critical resource for a neglected parasite.</title>
        <authorList>
            <person name="Korhonen P.K."/>
            <person name="Gasser R.B."/>
            <person name="Ma G."/>
            <person name="Wang T."/>
            <person name="Stroehlein A.J."/>
            <person name="Young N.D."/>
            <person name="Ang C.S."/>
            <person name="Fernando D.D."/>
            <person name="Lu H.C."/>
            <person name="Taylor S."/>
            <person name="Reynolds S.L."/>
            <person name="Mofiz E."/>
            <person name="Najaraj S.H."/>
            <person name="Gowda H."/>
            <person name="Madugundu A."/>
            <person name="Renuse S."/>
            <person name="Holt D."/>
            <person name="Pandey A."/>
            <person name="Papenfuss A.T."/>
            <person name="Fischer K."/>
        </authorList>
    </citation>
    <scope>NUCLEOTIDE SEQUENCE [LARGE SCALE GENOMIC DNA]</scope>
</reference>
<dbReference type="PANTHER" id="PTHR17695:SF11">
    <property type="entry name" value="SMALL SUBUNIT PROCESSOME COMPONENT 20 HOMOLOG"/>
    <property type="match status" value="1"/>
</dbReference>
<feature type="domain" description="U3 small nucleolar RNA-associated protein 20" evidence="2">
    <location>
        <begin position="1774"/>
        <end position="1993"/>
    </location>
</feature>
<evidence type="ECO:0000313" key="4">
    <source>
        <dbReference type="EMBL" id="KAF7492291.1"/>
    </source>
</evidence>
<dbReference type="InterPro" id="IPR057525">
    <property type="entry name" value="UTP20_C"/>
</dbReference>
<evidence type="ECO:0000259" key="1">
    <source>
        <dbReference type="Pfam" id="PF07539"/>
    </source>
</evidence>
<dbReference type="OrthoDB" id="360653at2759"/>
<dbReference type="InterPro" id="IPR052575">
    <property type="entry name" value="SSU_processome_comp_20"/>
</dbReference>
<dbReference type="EnsemblMetazoa" id="SSS_8627s_mrna">
    <property type="protein sequence ID" value="KAF7492291.1"/>
    <property type="gene ID" value="SSS_8627"/>
</dbReference>
<dbReference type="InterPro" id="IPR011430">
    <property type="entry name" value="UTP20_N"/>
</dbReference>
<dbReference type="GO" id="GO:0032040">
    <property type="term" value="C:small-subunit processome"/>
    <property type="evidence" value="ECO:0007669"/>
    <property type="project" value="TreeGrafter"/>
</dbReference>
<protein>
    <submittedName>
        <fullName evidence="4">Small subunit processome component 20 -like protein</fullName>
    </submittedName>
</protein>
<accession>A0A834RB79</accession>
<gene>
    <name evidence="4" type="ORF">SSS_8627</name>
</gene>
<proteinExistence type="predicted"/>